<dbReference type="EMBL" id="NVQC01000024">
    <property type="protein sequence ID" value="PTL35402.1"/>
    <property type="molecule type" value="Genomic_DNA"/>
</dbReference>
<dbReference type="InterPro" id="IPR036127">
    <property type="entry name" value="CcmE-like_sf"/>
</dbReference>
<dbReference type="NCBIfam" id="NF009727">
    <property type="entry name" value="PRK13254.1-1"/>
    <property type="match status" value="1"/>
</dbReference>
<dbReference type="InterPro" id="IPR004329">
    <property type="entry name" value="CcmE"/>
</dbReference>
<proteinExistence type="inferred from homology"/>
<keyword evidence="3 12" id="KW-0812">Transmembrane</keyword>
<dbReference type="PANTHER" id="PTHR34128:SF2">
    <property type="entry name" value="CYTOCHROME C-TYPE BIOGENESIS PROTEIN CCME HOMOLOG, MITOCHONDRIAL"/>
    <property type="match status" value="1"/>
</dbReference>
<dbReference type="GO" id="GO:0020037">
    <property type="term" value="F:heme binding"/>
    <property type="evidence" value="ECO:0007669"/>
    <property type="project" value="InterPro"/>
</dbReference>
<dbReference type="GO" id="GO:0017004">
    <property type="term" value="P:cytochrome complex assembly"/>
    <property type="evidence" value="ECO:0007669"/>
    <property type="project" value="UniProtKB-KW"/>
</dbReference>
<keyword evidence="2 10" id="KW-0349">Heme</keyword>
<name>A0A2T4TWC0_9BACT</name>
<evidence type="ECO:0000256" key="4">
    <source>
        <dbReference type="ARBA" id="ARBA00022723"/>
    </source>
</evidence>
<comment type="subcellular location">
    <subcellularLocation>
        <location evidence="1">Membrane</location>
    </subcellularLocation>
</comment>
<protein>
    <submittedName>
        <fullName evidence="13">Cytochrome c maturation protein CcmE</fullName>
    </submittedName>
</protein>
<accession>A0A2T4TWC0</accession>
<evidence type="ECO:0000256" key="5">
    <source>
        <dbReference type="ARBA" id="ARBA00022748"/>
    </source>
</evidence>
<evidence type="ECO:0000313" key="14">
    <source>
        <dbReference type="Proteomes" id="UP000241436"/>
    </source>
</evidence>
<keyword evidence="5" id="KW-0201">Cytochrome c-type biogenesis</keyword>
<keyword evidence="9 12" id="KW-0472">Membrane</keyword>
<keyword evidence="4 10" id="KW-0479">Metal-binding</keyword>
<sequence length="178" mass="19346">MVYRLDLEAYEGSEGAGYGAQAPYEGQGQLKKKTKLLLGAVVIASTIGYLIVGGIREAAVYYITPTELKQKGSATTDRAFRVGGMVVAGSRSWDPQTLKLTFRLGDEKEQVAVEYVGSPPDLFKEGSGAIVEGKYMNGLFQADTILAKHSEEYRPPEEGQATAKDHYRTLVKPPATRP</sequence>
<evidence type="ECO:0000256" key="10">
    <source>
        <dbReference type="PIRSR" id="PIRSR604329-50"/>
    </source>
</evidence>
<dbReference type="AlphaFoldDB" id="A0A2T4TWC0"/>
<evidence type="ECO:0000313" key="13">
    <source>
        <dbReference type="EMBL" id="PTL35402.1"/>
    </source>
</evidence>
<reference evidence="14" key="2">
    <citation type="journal article" date="2018" name="Environ. Microbiol.">
        <title>Bloom of a denitrifying methanotroph, 'Candidatus Methylomirabilis limnetica', in a deep stratified lake.</title>
        <authorList>
            <person name="Graf J.S."/>
            <person name="Mayr M.J."/>
            <person name="Marchant H.K."/>
            <person name="Tienken D."/>
            <person name="Hach P.F."/>
            <person name="Brand A."/>
            <person name="Schubert C.J."/>
            <person name="Kuypers M.M."/>
            <person name="Milucka J."/>
        </authorList>
    </citation>
    <scope>NUCLEOTIDE SEQUENCE [LARGE SCALE GENOMIC DNA]</scope>
    <source>
        <strain evidence="14">Zug</strain>
    </source>
</reference>
<evidence type="ECO:0000256" key="11">
    <source>
        <dbReference type="SAM" id="MobiDB-lite"/>
    </source>
</evidence>
<evidence type="ECO:0000256" key="1">
    <source>
        <dbReference type="ARBA" id="ARBA00004370"/>
    </source>
</evidence>
<keyword evidence="6" id="KW-0735">Signal-anchor</keyword>
<evidence type="ECO:0000256" key="8">
    <source>
        <dbReference type="ARBA" id="ARBA00023004"/>
    </source>
</evidence>
<organism evidence="13 14">
    <name type="scientific">Candidatus Methylomirabilis limnetica</name>
    <dbReference type="NCBI Taxonomy" id="2033718"/>
    <lineage>
        <taxon>Bacteria</taxon>
        <taxon>Candidatus Methylomirabilota</taxon>
        <taxon>Candidatus Methylomirabilia</taxon>
        <taxon>Candidatus Methylomirabilales</taxon>
        <taxon>Candidatus Methylomirabilaceae</taxon>
        <taxon>Candidatus Methylomirabilis</taxon>
    </lineage>
</organism>
<dbReference type="PANTHER" id="PTHR34128">
    <property type="entry name" value="CYTOCHROME C-TYPE BIOGENESIS PROTEIN CCME HOMOLOG, MITOCHONDRIAL"/>
    <property type="match status" value="1"/>
</dbReference>
<evidence type="ECO:0000256" key="7">
    <source>
        <dbReference type="ARBA" id="ARBA00022989"/>
    </source>
</evidence>
<keyword evidence="7 12" id="KW-1133">Transmembrane helix</keyword>
<gene>
    <name evidence="13" type="ORF">CLG94_10055</name>
</gene>
<comment type="caution">
    <text evidence="13">The sequence shown here is derived from an EMBL/GenBank/DDBJ whole genome shotgun (WGS) entry which is preliminary data.</text>
</comment>
<keyword evidence="14" id="KW-1185">Reference proteome</keyword>
<evidence type="ECO:0000256" key="9">
    <source>
        <dbReference type="ARBA" id="ARBA00023136"/>
    </source>
</evidence>
<dbReference type="GO" id="GO:0005886">
    <property type="term" value="C:plasma membrane"/>
    <property type="evidence" value="ECO:0007669"/>
    <property type="project" value="InterPro"/>
</dbReference>
<dbReference type="SUPFAM" id="SSF82093">
    <property type="entry name" value="Heme chaperone CcmE"/>
    <property type="match status" value="1"/>
</dbReference>
<evidence type="ECO:0000256" key="12">
    <source>
        <dbReference type="SAM" id="Phobius"/>
    </source>
</evidence>
<evidence type="ECO:0000256" key="3">
    <source>
        <dbReference type="ARBA" id="ARBA00022692"/>
    </source>
</evidence>
<keyword evidence="8 10" id="KW-0408">Iron</keyword>
<feature type="binding site" description="axial binding residue" evidence="10">
    <location>
        <position position="153"/>
    </location>
    <ligand>
        <name>heme</name>
        <dbReference type="ChEBI" id="CHEBI:30413"/>
    </ligand>
    <ligandPart>
        <name>Fe</name>
        <dbReference type="ChEBI" id="CHEBI:18248"/>
    </ligandPart>
</feature>
<dbReference type="Pfam" id="PF03100">
    <property type="entry name" value="CcmE"/>
    <property type="match status" value="1"/>
</dbReference>
<feature type="compositionally biased region" description="Basic and acidic residues" evidence="11">
    <location>
        <begin position="151"/>
        <end position="168"/>
    </location>
</feature>
<reference evidence="13 14" key="1">
    <citation type="submission" date="2017-09" db="EMBL/GenBank/DDBJ databases">
        <title>Bloom of a denitrifying methanotroph, Candidatus Methylomirabilis limnetica, in a deep stratified lake.</title>
        <authorList>
            <person name="Graf J.S."/>
            <person name="Marchant H.K."/>
            <person name="Tienken D."/>
            <person name="Hach P.F."/>
            <person name="Brand A."/>
            <person name="Schubert C.J."/>
            <person name="Kuypers M.M."/>
            <person name="Milucka J."/>
        </authorList>
    </citation>
    <scope>NUCLEOTIDE SEQUENCE [LARGE SCALE GENOMIC DNA]</scope>
    <source>
        <strain evidence="13 14">Zug</strain>
    </source>
</reference>
<dbReference type="InterPro" id="IPR012340">
    <property type="entry name" value="NA-bd_OB-fold"/>
</dbReference>
<feature type="transmembrane region" description="Helical" evidence="12">
    <location>
        <begin position="36"/>
        <end position="55"/>
    </location>
</feature>
<evidence type="ECO:0000256" key="6">
    <source>
        <dbReference type="ARBA" id="ARBA00022968"/>
    </source>
</evidence>
<dbReference type="GO" id="GO:0017003">
    <property type="term" value="P:protein-heme linkage"/>
    <property type="evidence" value="ECO:0007669"/>
    <property type="project" value="InterPro"/>
</dbReference>
<dbReference type="Gene3D" id="2.40.50.140">
    <property type="entry name" value="Nucleic acid-binding proteins"/>
    <property type="match status" value="1"/>
</dbReference>
<evidence type="ECO:0000256" key="2">
    <source>
        <dbReference type="ARBA" id="ARBA00022617"/>
    </source>
</evidence>
<feature type="binding site" description="covalent" evidence="10">
    <location>
        <position position="149"/>
    </location>
    <ligand>
        <name>heme</name>
        <dbReference type="ChEBI" id="CHEBI:30413"/>
    </ligand>
</feature>
<dbReference type="HAMAP" id="MF_01959">
    <property type="entry name" value="CcmE"/>
    <property type="match status" value="1"/>
</dbReference>
<dbReference type="Proteomes" id="UP000241436">
    <property type="component" value="Unassembled WGS sequence"/>
</dbReference>
<dbReference type="GO" id="GO:0046872">
    <property type="term" value="F:metal ion binding"/>
    <property type="evidence" value="ECO:0007669"/>
    <property type="project" value="UniProtKB-KW"/>
</dbReference>
<feature type="region of interest" description="Disordered" evidence="11">
    <location>
        <begin position="151"/>
        <end position="178"/>
    </location>
</feature>